<protein>
    <submittedName>
        <fullName evidence="2">Uncharacterized protein</fullName>
    </submittedName>
</protein>
<sequence length="185" mass="20656">MKTQIILLGSIGLLLNFGYSKQAQKKVDTPSVEAQNDIIAYGFGAMSGLYSAYANDQNDCFGSAWQVSQDLVKFSEYQKYTFKEPIAWITYFVDAAFFAHDLIYSLQNCGYSIAVSVSRQSPGIHLVQAQKKLIPDIVSQILKPIMILLEGVDIYLTLSSAYKYFLTKHITSFIASAAFYLLSLL</sequence>
<dbReference type="Proteomes" id="UP000039865">
    <property type="component" value="Unassembled WGS sequence"/>
</dbReference>
<feature type="signal peptide" evidence="1">
    <location>
        <begin position="1"/>
        <end position="20"/>
    </location>
</feature>
<dbReference type="AlphaFoldDB" id="A0A078APS9"/>
<keyword evidence="3" id="KW-1185">Reference proteome</keyword>
<evidence type="ECO:0000313" key="3">
    <source>
        <dbReference type="Proteomes" id="UP000039865"/>
    </source>
</evidence>
<gene>
    <name evidence="2" type="primary">Contig1225.g1340</name>
    <name evidence="2" type="ORF">STYLEM_11965</name>
</gene>
<evidence type="ECO:0000313" key="2">
    <source>
        <dbReference type="EMBL" id="CDW82928.1"/>
    </source>
</evidence>
<feature type="chain" id="PRO_5001729633" evidence="1">
    <location>
        <begin position="21"/>
        <end position="185"/>
    </location>
</feature>
<keyword evidence="1" id="KW-0732">Signal</keyword>
<evidence type="ECO:0000256" key="1">
    <source>
        <dbReference type="SAM" id="SignalP"/>
    </source>
</evidence>
<reference evidence="2 3" key="1">
    <citation type="submission" date="2014-06" db="EMBL/GenBank/DDBJ databases">
        <authorList>
            <person name="Swart Estienne"/>
        </authorList>
    </citation>
    <scope>NUCLEOTIDE SEQUENCE [LARGE SCALE GENOMIC DNA]</scope>
    <source>
        <strain evidence="2 3">130c</strain>
    </source>
</reference>
<dbReference type="EMBL" id="CCKQ01011372">
    <property type="protein sequence ID" value="CDW82928.1"/>
    <property type="molecule type" value="Genomic_DNA"/>
</dbReference>
<name>A0A078APS9_STYLE</name>
<organism evidence="2 3">
    <name type="scientific">Stylonychia lemnae</name>
    <name type="common">Ciliate</name>
    <dbReference type="NCBI Taxonomy" id="5949"/>
    <lineage>
        <taxon>Eukaryota</taxon>
        <taxon>Sar</taxon>
        <taxon>Alveolata</taxon>
        <taxon>Ciliophora</taxon>
        <taxon>Intramacronucleata</taxon>
        <taxon>Spirotrichea</taxon>
        <taxon>Stichotrichia</taxon>
        <taxon>Sporadotrichida</taxon>
        <taxon>Oxytrichidae</taxon>
        <taxon>Stylonychinae</taxon>
        <taxon>Stylonychia</taxon>
    </lineage>
</organism>
<accession>A0A078APS9</accession>
<proteinExistence type="predicted"/>
<dbReference type="InParanoid" id="A0A078APS9"/>